<dbReference type="EMBL" id="NIHW01000035">
    <property type="protein sequence ID" value="PLT84262.1"/>
    <property type="molecule type" value="Genomic_DNA"/>
</dbReference>
<dbReference type="SMART" id="SM00710">
    <property type="entry name" value="PbH1"/>
    <property type="match status" value="7"/>
</dbReference>
<gene>
    <name evidence="2" type="ORF">CDL20_12365</name>
</gene>
<proteinExistence type="predicted"/>
<organism evidence="2 3">
    <name type="scientific">Mediterraneibacter gnavus</name>
    <name type="common">Ruminococcus gnavus</name>
    <dbReference type="NCBI Taxonomy" id="33038"/>
    <lineage>
        <taxon>Bacteria</taxon>
        <taxon>Bacillati</taxon>
        <taxon>Bacillota</taxon>
        <taxon>Clostridia</taxon>
        <taxon>Lachnospirales</taxon>
        <taxon>Lachnospiraceae</taxon>
        <taxon>Mediterraneibacter</taxon>
    </lineage>
</organism>
<dbReference type="Proteomes" id="UP000234840">
    <property type="component" value="Unassembled WGS sequence"/>
</dbReference>
<dbReference type="Pfam" id="PF13229">
    <property type="entry name" value="Beta_helix"/>
    <property type="match status" value="1"/>
</dbReference>
<dbReference type="Gene3D" id="2.160.20.10">
    <property type="entry name" value="Single-stranded right-handed beta-helix, Pectin lyase-like"/>
    <property type="match status" value="1"/>
</dbReference>
<dbReference type="Gene3D" id="2.60.120.260">
    <property type="entry name" value="Galactose-binding domain-like"/>
    <property type="match status" value="1"/>
</dbReference>
<dbReference type="InterPro" id="IPR039448">
    <property type="entry name" value="Beta_helix"/>
</dbReference>
<dbReference type="InterPro" id="IPR006626">
    <property type="entry name" value="PbH1"/>
</dbReference>
<dbReference type="AlphaFoldDB" id="A0A2N5PXH7"/>
<evidence type="ECO:0000313" key="3">
    <source>
        <dbReference type="Proteomes" id="UP000234840"/>
    </source>
</evidence>
<comment type="caution">
    <text evidence="2">The sequence shown here is derived from an EMBL/GenBank/DDBJ whole genome shotgun (WGS) entry which is preliminary data.</text>
</comment>
<feature type="domain" description="Right handed beta helix" evidence="1">
    <location>
        <begin position="121"/>
        <end position="313"/>
    </location>
</feature>
<dbReference type="InterPro" id="IPR012334">
    <property type="entry name" value="Pectin_lyas_fold"/>
</dbReference>
<name>A0A2N5PXH7_MEDGN</name>
<dbReference type="InterPro" id="IPR011050">
    <property type="entry name" value="Pectin_lyase_fold/virulence"/>
</dbReference>
<protein>
    <recommendedName>
        <fullName evidence="1">Right handed beta helix domain-containing protein</fullName>
    </recommendedName>
</protein>
<sequence>MIMKIRRLNYVVLLFALFTFLFCGKMTVKAEDRSGLTYYVDAEKGNDNESGRSPEEAWKTLEKVNSMLFQPGDTILFKAEGTWEGQLWPKGSGNEENSIIIDRYGEGKDPYIKGNMDQGAAVYLYNQQYWEINHLEITNNATVKGDRQGICFENQDAGILKHIYVKNCNIHDVTGVEITTGVGSSKCNGGIVGKITTQNPSTGEGAVKSKWEDIIIDGNSVKDLGREGIYFYSYWSIRWGLEEPNAGEYYPSTQVIVSNNKVENVDGDGIVITCCDGALVEHNYVRGANSRPNGKYHAGVWMWSSDNCVFRYNEVCETKTTLDGMAFDFDNCTTGNIYEYNYSHDNEGGFILLCSSNRSSDNIVRYNLSVNDGCVANSQVIMMYGTNTYDVSFYNNTFIYGNTPFVRQAHQSSGDNASNISFKNNIIFKTEGNENLETIGCTYDYNNYCGVQAVTMDKHAIIGNPMFMAEGEGVEKYKIRDVSPCIDAGVVIEDNGEYDYWGNILYNGQPDVGFEEHGCKAENIASIAEISANFYGDEVKRLKDGVYNTVNPSELWTTWEENIPLGGNTGVITLKWQEKHPIREITMYHYTDTISAFPESVLFYSKEDNEKLIEYVSNEPEEVYSEDGKNLYAVTYEFTNDLNTDNIKIVLQTTENERHSVGLSEIIIPEGRL</sequence>
<reference evidence="2 3" key="1">
    <citation type="journal article" date="2017" name="Genome Med.">
        <title>A novel Ruminococcus gnavus clade enriched in inflammatory bowel disease patients.</title>
        <authorList>
            <person name="Hall A.B."/>
            <person name="Yassour M."/>
            <person name="Sauk J."/>
            <person name="Garner A."/>
            <person name="Jiang X."/>
            <person name="Arthur T."/>
            <person name="Lagoudas G.K."/>
            <person name="Vatanen T."/>
            <person name="Fornelos N."/>
            <person name="Wilson R."/>
            <person name="Bertha M."/>
            <person name="Cohen M."/>
            <person name="Garber J."/>
            <person name="Khalili H."/>
            <person name="Gevers D."/>
            <person name="Ananthakrishnan A.N."/>
            <person name="Kugathasan S."/>
            <person name="Lander E.S."/>
            <person name="Blainey P."/>
            <person name="Vlamakis H."/>
            <person name="Xavier R.J."/>
            <person name="Huttenhower C."/>
        </authorList>
    </citation>
    <scope>NUCLEOTIDE SEQUENCE [LARGE SCALE GENOMIC DNA]</scope>
    <source>
        <strain evidence="2 3">RJX1128</strain>
    </source>
</reference>
<evidence type="ECO:0000259" key="1">
    <source>
        <dbReference type="Pfam" id="PF13229"/>
    </source>
</evidence>
<evidence type="ECO:0000313" key="2">
    <source>
        <dbReference type="EMBL" id="PLT84262.1"/>
    </source>
</evidence>
<accession>A0A2N5PXH7</accession>
<dbReference type="SUPFAM" id="SSF51126">
    <property type="entry name" value="Pectin lyase-like"/>
    <property type="match status" value="1"/>
</dbReference>